<protein>
    <recommendedName>
        <fullName evidence="7">UPF0761 membrane protein ACFOJE_17965</fullName>
    </recommendedName>
</protein>
<comment type="similarity">
    <text evidence="7">Belongs to the UPF0761 family.</text>
</comment>
<evidence type="ECO:0000256" key="5">
    <source>
        <dbReference type="ARBA" id="ARBA00022989"/>
    </source>
</evidence>
<evidence type="ECO:0000256" key="2">
    <source>
        <dbReference type="ARBA" id="ARBA00022475"/>
    </source>
</evidence>
<comment type="subcellular location">
    <subcellularLocation>
        <location evidence="1 7">Cell membrane</location>
        <topology evidence="1 7">Multi-pass membrane protein</topology>
    </subcellularLocation>
</comment>
<keyword evidence="2 7" id="KW-1003">Cell membrane</keyword>
<sequence>MHQRFADAVDFWRFLFERFLADRGLNSAAALTYTTLFAVVPMMTVTFVMLSAIPAFQGVGEQIQGFIFRHFVPSTGSVLQGYLKIFSEQARQLTWVGVALLIVTALMMLLTIEKTFNAIWRVRQPRRGVSGFLLYWAILSLGPLLVGAGFAVSTYVTSLMLLVGPYALVGAWLLNVMPLLSSMAAFTLLYAAVPNTRVPLRHALLGGLFSAVLFEAAKALFGLYVSLFPGYQLIYGAFATVPLFLLWIYLTWIIVLFGAELVCNLSASRHWRRNPLPRLLALLGVLRVFHSRQQAGRAVRRLDVEQGGWLLPDHVWDEILDFLERERLICRTSGDNWVLCRDLAHYSLDLLLSRSPWPLPRPDQLPSTLDEPWFPALRSALVRFQQQREALFGDALGQWLQGDSSPQPVVEPAQAGQRLSG</sequence>
<dbReference type="Pfam" id="PF03631">
    <property type="entry name" value="Virul_fac_BrkB"/>
    <property type="match status" value="1"/>
</dbReference>
<dbReference type="PANTHER" id="PTHR30213:SF0">
    <property type="entry name" value="UPF0761 MEMBRANE PROTEIN YIHY"/>
    <property type="match status" value="1"/>
</dbReference>
<keyword evidence="6 7" id="KW-0472">Membrane</keyword>
<feature type="transmembrane region" description="Helical" evidence="7">
    <location>
        <begin position="233"/>
        <end position="263"/>
    </location>
</feature>
<gene>
    <name evidence="8" type="ORF">ACFOJE_17965</name>
</gene>
<evidence type="ECO:0000256" key="3">
    <source>
        <dbReference type="ARBA" id="ARBA00022519"/>
    </source>
</evidence>
<dbReference type="PANTHER" id="PTHR30213">
    <property type="entry name" value="INNER MEMBRANE PROTEIN YHJD"/>
    <property type="match status" value="1"/>
</dbReference>
<dbReference type="InterPro" id="IPR017039">
    <property type="entry name" value="Virul_fac_BrkB"/>
</dbReference>
<feature type="transmembrane region" description="Helical" evidence="7">
    <location>
        <begin position="133"/>
        <end position="156"/>
    </location>
</feature>
<feature type="transmembrane region" description="Helical" evidence="7">
    <location>
        <begin position="168"/>
        <end position="191"/>
    </location>
</feature>
<proteinExistence type="inferred from homology"/>
<comment type="caution">
    <text evidence="8">The sequence shown here is derived from an EMBL/GenBank/DDBJ whole genome shotgun (WGS) entry which is preliminary data.</text>
</comment>
<organism evidence="8 9">
    <name type="scientific">Azotobacter bryophylli</name>
    <dbReference type="NCBI Taxonomy" id="1986537"/>
    <lineage>
        <taxon>Bacteria</taxon>
        <taxon>Pseudomonadati</taxon>
        <taxon>Pseudomonadota</taxon>
        <taxon>Gammaproteobacteria</taxon>
        <taxon>Pseudomonadales</taxon>
        <taxon>Pseudomonadaceae</taxon>
        <taxon>Azotobacter</taxon>
    </lineage>
</organism>
<feature type="transmembrane region" description="Helical" evidence="7">
    <location>
        <begin position="93"/>
        <end position="112"/>
    </location>
</feature>
<keyword evidence="3" id="KW-0997">Cell inner membrane</keyword>
<keyword evidence="4 7" id="KW-0812">Transmembrane</keyword>
<evidence type="ECO:0000313" key="9">
    <source>
        <dbReference type="Proteomes" id="UP001595457"/>
    </source>
</evidence>
<feature type="transmembrane region" description="Helical" evidence="7">
    <location>
        <begin position="28"/>
        <end position="53"/>
    </location>
</feature>
<evidence type="ECO:0000256" key="6">
    <source>
        <dbReference type="ARBA" id="ARBA00023136"/>
    </source>
</evidence>
<dbReference type="HAMAP" id="MF_00672">
    <property type="entry name" value="UPF0761"/>
    <property type="match status" value="1"/>
</dbReference>
<evidence type="ECO:0000313" key="8">
    <source>
        <dbReference type="EMBL" id="MFC2974089.1"/>
    </source>
</evidence>
<reference evidence="9" key="1">
    <citation type="journal article" date="2019" name="Int. J. Syst. Evol. Microbiol.">
        <title>The Global Catalogue of Microorganisms (GCM) 10K type strain sequencing project: providing services to taxonomists for standard genome sequencing and annotation.</title>
        <authorList>
            <consortium name="The Broad Institute Genomics Platform"/>
            <consortium name="The Broad Institute Genome Sequencing Center for Infectious Disease"/>
            <person name="Wu L."/>
            <person name="Ma J."/>
        </authorList>
    </citation>
    <scope>NUCLEOTIDE SEQUENCE [LARGE SCALE GENOMIC DNA]</scope>
    <source>
        <strain evidence="9">KCTC 62195</strain>
    </source>
</reference>
<name>A0ABV7AWX5_9GAMM</name>
<accession>A0ABV7AWX5</accession>
<evidence type="ECO:0000256" key="4">
    <source>
        <dbReference type="ARBA" id="ARBA00022692"/>
    </source>
</evidence>
<feature type="transmembrane region" description="Helical" evidence="7">
    <location>
        <begin position="203"/>
        <end position="227"/>
    </location>
</feature>
<dbReference type="Proteomes" id="UP001595457">
    <property type="component" value="Unassembled WGS sequence"/>
</dbReference>
<keyword evidence="9" id="KW-1185">Reference proteome</keyword>
<dbReference type="EMBL" id="JBHRSJ010000034">
    <property type="protein sequence ID" value="MFC2974089.1"/>
    <property type="molecule type" value="Genomic_DNA"/>
</dbReference>
<dbReference type="RefSeq" id="WP_377816055.1">
    <property type="nucleotide sequence ID" value="NZ_JBHRSJ010000034.1"/>
</dbReference>
<evidence type="ECO:0000256" key="7">
    <source>
        <dbReference type="HAMAP-Rule" id="MF_00672"/>
    </source>
</evidence>
<keyword evidence="5 7" id="KW-1133">Transmembrane helix</keyword>
<dbReference type="NCBIfam" id="TIGR00765">
    <property type="entry name" value="yihY_not_rbn"/>
    <property type="match status" value="1"/>
</dbReference>
<dbReference type="InterPro" id="IPR023679">
    <property type="entry name" value="UPF0761_bac"/>
</dbReference>
<evidence type="ECO:0000256" key="1">
    <source>
        <dbReference type="ARBA" id="ARBA00004651"/>
    </source>
</evidence>